<accession>A0A0B7A148</accession>
<evidence type="ECO:0000313" key="1">
    <source>
        <dbReference type="EMBL" id="CEK74543.1"/>
    </source>
</evidence>
<feature type="non-terminal residue" evidence="1">
    <location>
        <position position="1"/>
    </location>
</feature>
<protein>
    <submittedName>
        <fullName evidence="1">Uncharacterized protein</fullName>
    </submittedName>
</protein>
<dbReference type="AlphaFoldDB" id="A0A0B7A148"/>
<sequence>LQSLINNLTRACDLFSLTISVTETVVLCQGNNTSTNITFNGNHLSPVTKFCYIEYIVTASFSLDQEINTRIGSVATTFG</sequence>
<gene>
    <name evidence="1" type="primary">ORF91507</name>
</gene>
<feature type="non-terminal residue" evidence="1">
    <location>
        <position position="79"/>
    </location>
</feature>
<dbReference type="EMBL" id="HACG01027678">
    <property type="protein sequence ID" value="CEK74543.1"/>
    <property type="molecule type" value="Transcribed_RNA"/>
</dbReference>
<name>A0A0B7A148_9EUPU</name>
<proteinExistence type="predicted"/>
<reference evidence="1" key="1">
    <citation type="submission" date="2014-12" db="EMBL/GenBank/DDBJ databases">
        <title>Insight into the proteome of Arion vulgaris.</title>
        <authorList>
            <person name="Aradska J."/>
            <person name="Bulat T."/>
            <person name="Smidak R."/>
            <person name="Sarate P."/>
            <person name="Gangsoo J."/>
            <person name="Sialana F."/>
            <person name="Bilban M."/>
            <person name="Lubec G."/>
        </authorList>
    </citation>
    <scope>NUCLEOTIDE SEQUENCE</scope>
    <source>
        <tissue evidence="1">Skin</tissue>
    </source>
</reference>
<organism evidence="1">
    <name type="scientific">Arion vulgaris</name>
    <dbReference type="NCBI Taxonomy" id="1028688"/>
    <lineage>
        <taxon>Eukaryota</taxon>
        <taxon>Metazoa</taxon>
        <taxon>Spiralia</taxon>
        <taxon>Lophotrochozoa</taxon>
        <taxon>Mollusca</taxon>
        <taxon>Gastropoda</taxon>
        <taxon>Heterobranchia</taxon>
        <taxon>Euthyneura</taxon>
        <taxon>Panpulmonata</taxon>
        <taxon>Eupulmonata</taxon>
        <taxon>Stylommatophora</taxon>
        <taxon>Helicina</taxon>
        <taxon>Arionoidea</taxon>
        <taxon>Arionidae</taxon>
        <taxon>Arion</taxon>
    </lineage>
</organism>